<gene>
    <name evidence="2" type="ORF">SOCEGT47_062800</name>
</gene>
<dbReference type="PANTHER" id="PTHR36558">
    <property type="entry name" value="GLR1098 PROTEIN"/>
    <property type="match status" value="1"/>
</dbReference>
<dbReference type="Gene3D" id="3.90.1570.10">
    <property type="entry name" value="tt1808, chain A"/>
    <property type="match status" value="1"/>
</dbReference>
<dbReference type="CDD" id="cd06260">
    <property type="entry name" value="DUF820-like"/>
    <property type="match status" value="1"/>
</dbReference>
<evidence type="ECO:0000313" key="2">
    <source>
        <dbReference type="EMBL" id="AUX25731.1"/>
    </source>
</evidence>
<dbReference type="PANTHER" id="PTHR36558:SF1">
    <property type="entry name" value="RESTRICTION ENDONUCLEASE DOMAIN-CONTAINING PROTEIN-RELATED"/>
    <property type="match status" value="1"/>
</dbReference>
<dbReference type="RefSeq" id="WP_129352845.1">
    <property type="nucleotide sequence ID" value="NZ_CP012670.1"/>
</dbReference>
<evidence type="ECO:0000313" key="3">
    <source>
        <dbReference type="Proteomes" id="UP000295781"/>
    </source>
</evidence>
<organism evidence="2 3">
    <name type="scientific">Sorangium cellulosum</name>
    <name type="common">Polyangium cellulosum</name>
    <dbReference type="NCBI Taxonomy" id="56"/>
    <lineage>
        <taxon>Bacteria</taxon>
        <taxon>Pseudomonadati</taxon>
        <taxon>Myxococcota</taxon>
        <taxon>Polyangia</taxon>
        <taxon>Polyangiales</taxon>
        <taxon>Polyangiaceae</taxon>
        <taxon>Sorangium</taxon>
    </lineage>
</organism>
<sequence>MAEPARKLTFTFAEYLARERMSEGKHEYVNGEIFAMAGGTPEHGLIAVNVASVLRGQLVGRRCRVYNSDVRVRVQATGLATYPDVSVVCGPLERDAEDENSLLNPVVLVEVLSAGTEAYDRGEKFAHYQAIPTLREYVLVSYSRRRVEVLRRNEDGTWTLLDVRESGVAELASVGCSLPLDEVYRGVFGEDEAS</sequence>
<dbReference type="OrthoDB" id="5503005at2"/>
<name>A0A4P2Q900_SORCE</name>
<accession>A0A4P2Q900</accession>
<reference evidence="2 3" key="1">
    <citation type="submission" date="2015-09" db="EMBL/GenBank/DDBJ databases">
        <title>Sorangium comparison.</title>
        <authorList>
            <person name="Zaburannyi N."/>
            <person name="Bunk B."/>
            <person name="Overmann J."/>
            <person name="Mueller R."/>
        </authorList>
    </citation>
    <scope>NUCLEOTIDE SEQUENCE [LARGE SCALE GENOMIC DNA]</scope>
    <source>
        <strain evidence="2 3">So ceGT47</strain>
    </source>
</reference>
<dbReference type="EMBL" id="CP012670">
    <property type="protein sequence ID" value="AUX25731.1"/>
    <property type="molecule type" value="Genomic_DNA"/>
</dbReference>
<dbReference type="InterPro" id="IPR011335">
    <property type="entry name" value="Restrct_endonuc-II-like"/>
</dbReference>
<dbReference type="SUPFAM" id="SSF52980">
    <property type="entry name" value="Restriction endonuclease-like"/>
    <property type="match status" value="1"/>
</dbReference>
<proteinExistence type="predicted"/>
<dbReference type="AlphaFoldDB" id="A0A4P2Q900"/>
<feature type="domain" description="Putative restriction endonuclease" evidence="1">
    <location>
        <begin position="13"/>
        <end position="167"/>
    </location>
</feature>
<dbReference type="InterPro" id="IPR012296">
    <property type="entry name" value="Nuclease_put_TT1808"/>
</dbReference>
<dbReference type="InterPro" id="IPR008538">
    <property type="entry name" value="Uma2"/>
</dbReference>
<protein>
    <recommendedName>
        <fullName evidence="1">Putative restriction endonuclease domain-containing protein</fullName>
    </recommendedName>
</protein>
<dbReference type="Pfam" id="PF05685">
    <property type="entry name" value="Uma2"/>
    <property type="match status" value="1"/>
</dbReference>
<dbReference type="Proteomes" id="UP000295781">
    <property type="component" value="Chromosome"/>
</dbReference>
<evidence type="ECO:0000259" key="1">
    <source>
        <dbReference type="Pfam" id="PF05685"/>
    </source>
</evidence>